<dbReference type="InterPro" id="IPR050857">
    <property type="entry name" value="D-2-hydroxyacid_DH"/>
</dbReference>
<dbReference type="InterPro" id="IPR006139">
    <property type="entry name" value="D-isomer_2_OHA_DH_cat_dom"/>
</dbReference>
<dbReference type="InterPro" id="IPR036291">
    <property type="entry name" value="NAD(P)-bd_dom_sf"/>
</dbReference>
<dbReference type="SUPFAM" id="SSF52283">
    <property type="entry name" value="Formate/glycerate dehydrogenase catalytic domain-like"/>
    <property type="match status" value="1"/>
</dbReference>
<evidence type="ECO:0000256" key="4">
    <source>
        <dbReference type="RuleBase" id="RU003719"/>
    </source>
</evidence>
<evidence type="ECO:0000256" key="1">
    <source>
        <dbReference type="ARBA" id="ARBA00005854"/>
    </source>
</evidence>
<evidence type="ECO:0000256" key="3">
    <source>
        <dbReference type="ARBA" id="ARBA00023027"/>
    </source>
</evidence>
<dbReference type="PROSITE" id="PS00671">
    <property type="entry name" value="D_2_HYDROXYACID_DH_3"/>
    <property type="match status" value="1"/>
</dbReference>
<evidence type="ECO:0000259" key="6">
    <source>
        <dbReference type="Pfam" id="PF02826"/>
    </source>
</evidence>
<keyword evidence="8" id="KW-1185">Reference proteome</keyword>
<comment type="similarity">
    <text evidence="1 4">Belongs to the D-isomer specific 2-hydroxyacid dehydrogenase family.</text>
</comment>
<evidence type="ECO:0000256" key="2">
    <source>
        <dbReference type="ARBA" id="ARBA00023002"/>
    </source>
</evidence>
<dbReference type="PANTHER" id="PTHR42789">
    <property type="entry name" value="D-ISOMER SPECIFIC 2-HYDROXYACID DEHYDROGENASE FAMILY PROTEIN (AFU_ORTHOLOGUE AFUA_6G10090)"/>
    <property type="match status" value="1"/>
</dbReference>
<feature type="domain" description="D-isomer specific 2-hydroxyacid dehydrogenase catalytic" evidence="5">
    <location>
        <begin position="58"/>
        <end position="346"/>
    </location>
</feature>
<reference evidence="8" key="1">
    <citation type="journal article" date="2019" name="Int. J. Syst. Evol. Microbiol.">
        <title>The Global Catalogue of Microorganisms (GCM) 10K type strain sequencing project: providing services to taxonomists for standard genome sequencing and annotation.</title>
        <authorList>
            <consortium name="The Broad Institute Genomics Platform"/>
            <consortium name="The Broad Institute Genome Sequencing Center for Infectious Disease"/>
            <person name="Wu L."/>
            <person name="Ma J."/>
        </authorList>
    </citation>
    <scope>NUCLEOTIDE SEQUENCE [LARGE SCALE GENOMIC DNA]</scope>
    <source>
        <strain evidence="8">WLHS5</strain>
    </source>
</reference>
<gene>
    <name evidence="7" type="ORF">ACFQRI_21170</name>
</gene>
<accession>A0ABW2LQZ5</accession>
<dbReference type="Pfam" id="PF00389">
    <property type="entry name" value="2-Hacid_dh"/>
    <property type="match status" value="1"/>
</dbReference>
<proteinExistence type="inferred from homology"/>
<dbReference type="Proteomes" id="UP001596504">
    <property type="component" value="Unassembled WGS sequence"/>
</dbReference>
<evidence type="ECO:0000313" key="7">
    <source>
        <dbReference type="EMBL" id="MFC7343925.1"/>
    </source>
</evidence>
<name>A0ABW2LQZ5_9PSEU</name>
<keyword evidence="3" id="KW-0520">NAD</keyword>
<dbReference type="Pfam" id="PF02826">
    <property type="entry name" value="2-Hacid_dh_C"/>
    <property type="match status" value="1"/>
</dbReference>
<comment type="caution">
    <text evidence="7">The sequence shown here is derived from an EMBL/GenBank/DDBJ whole genome shotgun (WGS) entry which is preliminary data.</text>
</comment>
<dbReference type="InterPro" id="IPR006140">
    <property type="entry name" value="D-isomer_DH_NAD-bd"/>
</dbReference>
<feature type="domain" description="D-isomer specific 2-hydroxyacid dehydrogenase NAD-binding" evidence="6">
    <location>
        <begin position="133"/>
        <end position="315"/>
    </location>
</feature>
<organism evidence="7 8">
    <name type="scientific">Saccharopolyspora griseoalba</name>
    <dbReference type="NCBI Taxonomy" id="1431848"/>
    <lineage>
        <taxon>Bacteria</taxon>
        <taxon>Bacillati</taxon>
        <taxon>Actinomycetota</taxon>
        <taxon>Actinomycetes</taxon>
        <taxon>Pseudonocardiales</taxon>
        <taxon>Pseudonocardiaceae</taxon>
        <taxon>Saccharopolyspora</taxon>
    </lineage>
</organism>
<evidence type="ECO:0000313" key="8">
    <source>
        <dbReference type="Proteomes" id="UP001596504"/>
    </source>
</evidence>
<protein>
    <submittedName>
        <fullName evidence="7">NAD(P)-dependent oxidoreductase</fullName>
    </submittedName>
</protein>
<dbReference type="Gene3D" id="3.40.50.720">
    <property type="entry name" value="NAD(P)-binding Rossmann-like Domain"/>
    <property type="match status" value="2"/>
</dbReference>
<dbReference type="EMBL" id="JBHTCJ010000012">
    <property type="protein sequence ID" value="MFC7343925.1"/>
    <property type="molecule type" value="Genomic_DNA"/>
</dbReference>
<dbReference type="SUPFAM" id="SSF51735">
    <property type="entry name" value="NAD(P)-binding Rossmann-fold domains"/>
    <property type="match status" value="1"/>
</dbReference>
<dbReference type="PANTHER" id="PTHR42789:SF1">
    <property type="entry name" value="D-ISOMER SPECIFIC 2-HYDROXYACID DEHYDROGENASE FAMILY PROTEIN (AFU_ORTHOLOGUE AFUA_6G10090)"/>
    <property type="match status" value="1"/>
</dbReference>
<evidence type="ECO:0000259" key="5">
    <source>
        <dbReference type="Pfam" id="PF00389"/>
    </source>
</evidence>
<dbReference type="RefSeq" id="WP_380671301.1">
    <property type="nucleotide sequence ID" value="NZ_JBHTCJ010000012.1"/>
</dbReference>
<sequence length="353" mass="36971">MSPSPPFPVLAAGDRFIRSAIFRAEITDRLGSRAAVSELELPWPDEPFGAVAEVDEASGSEDELIDALRGHRGLVTQLAPITERALSAVPELEFIGVGRGGPVNINVEAAAARGVRIVNVPGRNGIATAEMTLALLLAALRRLPALHGSLLRREWRGDFYRHDVVGGEISGSTIGLLGAGAVGQHVARIVAAMGAEVVVHDPYLPAGALPEARRCADLDELFSTSDVLSVHARLTPETEQVVNAKRIALMRPGAILVNAARGGLVDYAAAAEALATGQLGGVAVDVFPTEPVDMSLRLLQLADEGANVVLAPHVAGASRETARRAAGGMAEELRRYLGGEPALHPVRPRAVTS</sequence>
<dbReference type="InterPro" id="IPR029753">
    <property type="entry name" value="D-isomer_DH_CS"/>
</dbReference>
<keyword evidence="2 4" id="KW-0560">Oxidoreductase</keyword>